<evidence type="ECO:0000313" key="1">
    <source>
        <dbReference type="EMBL" id="ACT33587.1"/>
    </source>
</evidence>
<name>A0A9N7AM95_CLOBO</name>
<dbReference type="AlphaFoldDB" id="A0A9N7AM95"/>
<evidence type="ECO:0000313" key="2">
    <source>
        <dbReference type="Proteomes" id="UP000006160"/>
    </source>
</evidence>
<proteinExistence type="predicted"/>
<accession>A0A9N7AM95</accession>
<organism evidence="1 2">
    <name type="scientific">Clostridium botulinum D str. 1873</name>
    <dbReference type="NCBI Taxonomy" id="592027"/>
    <lineage>
        <taxon>Bacteria</taxon>
        <taxon>Bacillati</taxon>
        <taxon>Bacillota</taxon>
        <taxon>Clostridia</taxon>
        <taxon>Eubacteriales</taxon>
        <taxon>Clostridiaceae</taxon>
        <taxon>Clostridium</taxon>
    </lineage>
</organism>
<keyword evidence="1" id="KW-0614">Plasmid</keyword>
<dbReference type="RefSeq" id="WP_012669516.1">
    <property type="nucleotide sequence ID" value="NC_012946.1"/>
</dbReference>
<dbReference type="EMBL" id="CP001659">
    <property type="protein sequence ID" value="ACT33587.1"/>
    <property type="molecule type" value="Genomic_DNA"/>
</dbReference>
<geneLocation type="plasmid" evidence="1 2">
    <name>pCLG1</name>
</geneLocation>
<gene>
    <name evidence="1" type="ORF">CLG_0034</name>
</gene>
<protein>
    <submittedName>
        <fullName evidence="1">Uncharacterized protein</fullName>
    </submittedName>
</protein>
<dbReference type="Proteomes" id="UP000006160">
    <property type="component" value="Plasmid pCLG1"/>
</dbReference>
<reference evidence="1 2" key="1">
    <citation type="submission" date="2009-06" db="EMBL/GenBank/DDBJ databases">
        <authorList>
            <person name="Shrivastava S."/>
            <person name="Brinkac L.B."/>
            <person name="Brown J.L."/>
            <person name="Bruce D.B."/>
            <person name="Detter C."/>
            <person name="Green L.D."/>
            <person name="Munk C.A."/>
            <person name="Rogers Y.C."/>
            <person name="Tapia R."/>
            <person name="Saunders E.S."/>
            <person name="Sims D.R."/>
            <person name="Smith L.A."/>
            <person name="Smith T.J."/>
            <person name="Sutton G."/>
            <person name="Brettin T."/>
        </authorList>
    </citation>
    <scope>NUCLEOTIDE SEQUENCE [LARGE SCALE GENOMIC DNA]</scope>
    <source>
        <strain evidence="2">D str. 1873</strain>
        <plasmid evidence="1 2">pCLG1</plasmid>
    </source>
</reference>
<sequence>MNLCCKQILCENPCANSSLYCKVTNQGSLLVAFYIDYSIGATFHRKTSSLIKTNNSGVIKLPTFATNIAIRILNKSVANSPVIYSKNMSSPSKVCFLVQGSPENPICDQVLCNPRSNITNPCLCTNVFINCN</sequence>